<dbReference type="GO" id="GO:0005096">
    <property type="term" value="F:GTPase activator activity"/>
    <property type="evidence" value="ECO:0007669"/>
    <property type="project" value="UniProtKB-KW"/>
</dbReference>
<proteinExistence type="predicted"/>
<gene>
    <name evidence="4" type="ORF">LY90DRAFT_502170</name>
</gene>
<sequence>MPQSLKHLRNQTAPPLMFNRSASVRLHDTENKSTVDSVCSLKSLFEKNESSPTTPLSPTTTTCDRIESLKKEIQQNNTSTNEILNRPLSKNGSIRINKMNSGNTDPSNTSNNTEKMDKINKILNEIDENWNEFEKTNSEFIKQNSYLSRNPSVNSFREKFGDNKVEIKRERKLALVPGVGGPLGLPGIGVSGGNNMSSEEALKEEEIKEEINKCEKEMDEMLRCLESFINNYFDRKNETISMESSIESFLEEYSIETSGKSTSQKDAKVGINNIFKKNSNIQSNSNNVIWIRANDDLKYDKVNDNQIIKKQNSSHKRYLTSSSLQDYLNIAFETRIADTRSLEDIVKSIDQFCSEINHGCESCKINKSRPLIELLASPLKFLVETLNSLLTKIRGIIHTVKLTKLINFLVSVEDILIKEGFQHNSDAQAQVEKNNILPNTCKTLKDYSNIILLKYKRLKNKMNVFERDTFRIEIISNYDDVTLSYKDCVLDRVNVDAKLYRNSFLDQEHRNYVGNQPCLGGPFIISIKKLKKSQTIDIKTEDNAAYQAIVRIKDLPEIIVLIPSVTVRSQAKLRSSTSWKSVLQSIHPEINVNSVCKIKEKDKTFQKRLIDLDEFQCVHKFKFGILYAKEGQTSEEEMFNNEKGSRAFYEFLSILGDTVELKNYSGYAAGLDCQYGNTGSSTVVTKWRDYEVTYHVSTMLPYDKDDRQQIQRKRHIGNDIVCFIFLDGKAKFDPATIVSQFLHIFIVVQPLQPEESLGIGYRVTVVSKTDVPIFGPPLPPSGIFHNISSLRDFLLAKSINGENAAYLAPKFSKPQLRTRGALIEDLVKDYYEISNITNSSLSLNSMTIIGTPSSISQSPTNSTIKSLDEGLVNTNRKGTNPTITIIEEDDDVTPIMKKAHSANNLSSNENSEAKLNRYDSYNSFTMKIEDSNYLMPKSRTSISSDNEKKKSLGSLISTISNIGKGKPHTPHV</sequence>
<dbReference type="Pfam" id="PF02145">
    <property type="entry name" value="Rap_GAP"/>
    <property type="match status" value="1"/>
</dbReference>
<dbReference type="Gene3D" id="3.40.50.11210">
    <property type="entry name" value="Rap/Ran-GAP"/>
    <property type="match status" value="1"/>
</dbReference>
<dbReference type="AlphaFoldDB" id="A0A1Y2EV78"/>
<keyword evidence="5" id="KW-1185">Reference proteome</keyword>
<comment type="caution">
    <text evidence="4">The sequence shown here is derived from an EMBL/GenBank/DDBJ whole genome shotgun (WGS) entry which is preliminary data.</text>
</comment>
<organism evidence="4 5">
    <name type="scientific">Neocallimastix californiae</name>
    <dbReference type="NCBI Taxonomy" id="1754190"/>
    <lineage>
        <taxon>Eukaryota</taxon>
        <taxon>Fungi</taxon>
        <taxon>Fungi incertae sedis</taxon>
        <taxon>Chytridiomycota</taxon>
        <taxon>Chytridiomycota incertae sedis</taxon>
        <taxon>Neocallimastigomycetes</taxon>
        <taxon>Neocallimastigales</taxon>
        <taxon>Neocallimastigaceae</taxon>
        <taxon>Neocallimastix</taxon>
    </lineage>
</organism>
<dbReference type="GO" id="GO:0051056">
    <property type="term" value="P:regulation of small GTPase mediated signal transduction"/>
    <property type="evidence" value="ECO:0007669"/>
    <property type="project" value="InterPro"/>
</dbReference>
<dbReference type="STRING" id="1754190.A0A1Y2EV78"/>
<dbReference type="InterPro" id="IPR050989">
    <property type="entry name" value="Rap1_Ran_GAP"/>
</dbReference>
<feature type="domain" description="Rap-GAP" evidence="3">
    <location>
        <begin position="609"/>
        <end position="826"/>
    </location>
</feature>
<dbReference type="SUPFAM" id="SSF111347">
    <property type="entry name" value="Rap/Ran-GAP"/>
    <property type="match status" value="1"/>
</dbReference>
<evidence type="ECO:0000256" key="2">
    <source>
        <dbReference type="SAM" id="MobiDB-lite"/>
    </source>
</evidence>
<name>A0A1Y2EV78_9FUNG</name>
<dbReference type="InterPro" id="IPR000331">
    <property type="entry name" value="Rap/Ran_GAP_dom"/>
</dbReference>
<dbReference type="InterPro" id="IPR035974">
    <property type="entry name" value="Rap/Ran-GAP_sf"/>
</dbReference>
<dbReference type="GO" id="GO:0005737">
    <property type="term" value="C:cytoplasm"/>
    <property type="evidence" value="ECO:0007669"/>
    <property type="project" value="TreeGrafter"/>
</dbReference>
<dbReference type="PROSITE" id="PS50085">
    <property type="entry name" value="RAPGAP"/>
    <property type="match status" value="1"/>
</dbReference>
<dbReference type="EMBL" id="MCOG01000026">
    <property type="protein sequence ID" value="ORY75164.1"/>
    <property type="molecule type" value="Genomic_DNA"/>
</dbReference>
<evidence type="ECO:0000313" key="5">
    <source>
        <dbReference type="Proteomes" id="UP000193920"/>
    </source>
</evidence>
<dbReference type="PANTHER" id="PTHR15711">
    <property type="entry name" value="RAP GTPASE-ACTIVATING PROTEIN"/>
    <property type="match status" value="1"/>
</dbReference>
<accession>A0A1Y2EV78</accession>
<protein>
    <recommendedName>
        <fullName evidence="3">Rap-GAP domain-containing protein</fullName>
    </recommendedName>
</protein>
<dbReference type="Proteomes" id="UP000193920">
    <property type="component" value="Unassembled WGS sequence"/>
</dbReference>
<evidence type="ECO:0000256" key="1">
    <source>
        <dbReference type="ARBA" id="ARBA00022468"/>
    </source>
</evidence>
<evidence type="ECO:0000259" key="3">
    <source>
        <dbReference type="PROSITE" id="PS50085"/>
    </source>
</evidence>
<dbReference type="PANTHER" id="PTHR15711:SF22">
    <property type="entry name" value="RAP-GAP DOMAIN-CONTAINING PROTEIN"/>
    <property type="match status" value="1"/>
</dbReference>
<feature type="region of interest" description="Disordered" evidence="2">
    <location>
        <begin position="92"/>
        <end position="114"/>
    </location>
</feature>
<reference evidence="4 5" key="1">
    <citation type="submission" date="2016-08" db="EMBL/GenBank/DDBJ databases">
        <title>A Parts List for Fungal Cellulosomes Revealed by Comparative Genomics.</title>
        <authorList>
            <consortium name="DOE Joint Genome Institute"/>
            <person name="Haitjema C.H."/>
            <person name="Gilmore S.P."/>
            <person name="Henske J.K."/>
            <person name="Solomon K.V."/>
            <person name="De Groot R."/>
            <person name="Kuo A."/>
            <person name="Mondo S.J."/>
            <person name="Salamov A.A."/>
            <person name="Labutti K."/>
            <person name="Zhao Z."/>
            <person name="Chiniquy J."/>
            <person name="Barry K."/>
            <person name="Brewer H.M."/>
            <person name="Purvine S.O."/>
            <person name="Wright A.T."/>
            <person name="Boxma B."/>
            <person name="Van Alen T."/>
            <person name="Hackstein J.H."/>
            <person name="Baker S.E."/>
            <person name="Grigoriev I.V."/>
            <person name="O'Malley M.A."/>
        </authorList>
    </citation>
    <scope>NUCLEOTIDE SEQUENCE [LARGE SCALE GENOMIC DNA]</scope>
    <source>
        <strain evidence="4 5">G1</strain>
    </source>
</reference>
<dbReference type="OrthoDB" id="2499658at2759"/>
<evidence type="ECO:0000313" key="4">
    <source>
        <dbReference type="EMBL" id="ORY75164.1"/>
    </source>
</evidence>
<dbReference type="FunFam" id="3.40.50.11210:FF:000001">
    <property type="entry name" value="Ral GTPase-activating protein subunit alpha-1 isoform 1"/>
    <property type="match status" value="1"/>
</dbReference>
<keyword evidence="1" id="KW-0343">GTPase activation</keyword>
<feature type="compositionally biased region" description="Polar residues" evidence="2">
    <location>
        <begin position="92"/>
        <end position="113"/>
    </location>
</feature>